<dbReference type="PROSITE" id="PS50109">
    <property type="entry name" value="HIS_KIN"/>
    <property type="match status" value="1"/>
</dbReference>
<feature type="domain" description="PAS" evidence="8">
    <location>
        <begin position="186"/>
        <end position="256"/>
    </location>
</feature>
<dbReference type="InterPro" id="IPR003594">
    <property type="entry name" value="HATPase_dom"/>
</dbReference>
<dbReference type="CDD" id="cd16922">
    <property type="entry name" value="HATPase_EvgS-ArcB-TorS-like"/>
    <property type="match status" value="1"/>
</dbReference>
<accession>A0ABY5ZM34</accession>
<evidence type="ECO:0000313" key="10">
    <source>
        <dbReference type="EMBL" id="UWZ78306.1"/>
    </source>
</evidence>
<dbReference type="InterPro" id="IPR011006">
    <property type="entry name" value="CheY-like_superfamily"/>
</dbReference>
<dbReference type="InterPro" id="IPR036890">
    <property type="entry name" value="HATPase_C_sf"/>
</dbReference>
<keyword evidence="3 4" id="KW-0597">Phosphoprotein</keyword>
<evidence type="ECO:0000256" key="5">
    <source>
        <dbReference type="SAM" id="Coils"/>
    </source>
</evidence>
<dbReference type="InterPro" id="IPR004358">
    <property type="entry name" value="Sig_transdc_His_kin-like_C"/>
</dbReference>
<dbReference type="EMBL" id="CP092109">
    <property type="protein sequence ID" value="UWZ78306.1"/>
    <property type="molecule type" value="Genomic_DNA"/>
</dbReference>
<dbReference type="CDD" id="cd00130">
    <property type="entry name" value="PAS"/>
    <property type="match status" value="2"/>
</dbReference>
<gene>
    <name evidence="10" type="ORF">L9S41_11435</name>
</gene>
<feature type="domain" description="PAC" evidence="9">
    <location>
        <begin position="259"/>
        <end position="311"/>
    </location>
</feature>
<proteinExistence type="predicted"/>
<evidence type="ECO:0000259" key="8">
    <source>
        <dbReference type="PROSITE" id="PS50112"/>
    </source>
</evidence>
<evidence type="ECO:0000256" key="3">
    <source>
        <dbReference type="ARBA" id="ARBA00022553"/>
    </source>
</evidence>
<comment type="catalytic activity">
    <reaction evidence="1">
        <text>ATP + protein L-histidine = ADP + protein N-phospho-L-histidine.</text>
        <dbReference type="EC" id="2.7.13.3"/>
    </reaction>
</comment>
<evidence type="ECO:0000259" key="7">
    <source>
        <dbReference type="PROSITE" id="PS50110"/>
    </source>
</evidence>
<evidence type="ECO:0000256" key="2">
    <source>
        <dbReference type="ARBA" id="ARBA00012438"/>
    </source>
</evidence>
<dbReference type="InterPro" id="IPR035965">
    <property type="entry name" value="PAS-like_dom_sf"/>
</dbReference>
<evidence type="ECO:0000259" key="6">
    <source>
        <dbReference type="PROSITE" id="PS50109"/>
    </source>
</evidence>
<dbReference type="PROSITE" id="PS50113">
    <property type="entry name" value="PAC"/>
    <property type="match status" value="2"/>
</dbReference>
<dbReference type="InterPro" id="IPR005467">
    <property type="entry name" value="His_kinase_dom"/>
</dbReference>
<feature type="domain" description="Histidine kinase" evidence="6">
    <location>
        <begin position="329"/>
        <end position="545"/>
    </location>
</feature>
<dbReference type="Gene3D" id="3.30.565.10">
    <property type="entry name" value="Histidine kinase-like ATPase, C-terminal domain"/>
    <property type="match status" value="1"/>
</dbReference>
<dbReference type="PRINTS" id="PR00344">
    <property type="entry name" value="BCTRLSENSOR"/>
</dbReference>
<feature type="domain" description="PAC" evidence="9">
    <location>
        <begin position="133"/>
        <end position="185"/>
    </location>
</feature>
<dbReference type="NCBIfam" id="TIGR00229">
    <property type="entry name" value="sensory_box"/>
    <property type="match status" value="2"/>
</dbReference>
<evidence type="ECO:0000313" key="11">
    <source>
        <dbReference type="Proteomes" id="UP001060414"/>
    </source>
</evidence>
<evidence type="ECO:0000259" key="9">
    <source>
        <dbReference type="PROSITE" id="PS50113"/>
    </source>
</evidence>
<dbReference type="InterPro" id="IPR000700">
    <property type="entry name" value="PAS-assoc_C"/>
</dbReference>
<dbReference type="PROSITE" id="PS50112">
    <property type="entry name" value="PAS"/>
    <property type="match status" value="1"/>
</dbReference>
<dbReference type="Pfam" id="PF00512">
    <property type="entry name" value="HisKA"/>
    <property type="match status" value="1"/>
</dbReference>
<reference evidence="10" key="1">
    <citation type="journal article" date="2022" name="Environ. Microbiol.">
        <title>Geoalkalibacter halelectricus SAP #1 sp. nov. possessing extracellular electron transfer and mineral#reducing capabilities from a haloalkaline environment.</title>
        <authorList>
            <person name="Yadav S."/>
            <person name="Singh R."/>
            <person name="Sundharam S.S."/>
            <person name="Chaudhary S."/>
            <person name="Krishnamurthi S."/>
            <person name="Patil S.A."/>
        </authorList>
    </citation>
    <scope>NUCLEOTIDE SEQUENCE</scope>
    <source>
        <strain evidence="10">SAP-1</strain>
    </source>
</reference>
<dbReference type="SMART" id="SM00388">
    <property type="entry name" value="HisKA"/>
    <property type="match status" value="1"/>
</dbReference>
<dbReference type="Pfam" id="PF02518">
    <property type="entry name" value="HATPase_c"/>
    <property type="match status" value="1"/>
</dbReference>
<dbReference type="InterPro" id="IPR001610">
    <property type="entry name" value="PAC"/>
</dbReference>
<protein>
    <recommendedName>
        <fullName evidence="2">histidine kinase</fullName>
        <ecNumber evidence="2">2.7.13.3</ecNumber>
    </recommendedName>
</protein>
<dbReference type="SMART" id="SM00086">
    <property type="entry name" value="PAC"/>
    <property type="match status" value="2"/>
</dbReference>
<dbReference type="Gene3D" id="3.40.50.2300">
    <property type="match status" value="1"/>
</dbReference>
<sequence>MPVDDAQTLKLQAKIRGLEERIRQLEGEKSVAMAELHGLRDPQPLVPVPAPSCESPAQSQSHRHLLTFIEQAPVAMAMFDTQMRYIRASRRWRSDYGLGNRDLEGLSHYEVFPEIGAAWKEAHRQGLAGETIRCAEDRFGRADGSVQWLQWEIQPWHEASGAVGGIIIFTEDITRRKQAEMEVRESETGFRILSEAMPQMVWASHRDGRAYYLNSRWLEYTGQTLEEAEGLGWLKALHPEDVLLAQDRWTEAISTGTPYEAQYRIKGKDGRYRWFLSRGLPKRSAAAEIEQWVGTCTDIGEQKALEEALNSARHAAEEASKAKSEFLATMSHEIRTPMTIFMVAIEQLLRKDQDSESRYLLEVADASAHRLLSLIEDILDLSRIEARRIDMEEVDFDLRACVTATVELFELSAREKGLKLKMDVASEIPAIVMGDPDRLGQVLVNLLGNAIKFTPQGEVHLSVRAQGDFLEFSVADTGIGIPDEKQDLLFQSFSQADSSLTRRYGGSGLGLAISKGLVELMGGTISARSKAGEGSVFMFTVPLRISPKATLAQAEARRASPDGDLTPTILVAEDDPAIRELIQMVMKPRGWQTETAESGREALEKWGHGTFDVILMDIQMPEMNGLEATRMIRAREHGHPQPIRIIGLTAHARREVREEALAAGMDEVLTKPIRIAELYSAIEGNSAD</sequence>
<dbReference type="InterPro" id="IPR036097">
    <property type="entry name" value="HisK_dim/P_sf"/>
</dbReference>
<organism evidence="10 11">
    <name type="scientific">Geoalkalibacter halelectricus</name>
    <dbReference type="NCBI Taxonomy" id="2847045"/>
    <lineage>
        <taxon>Bacteria</taxon>
        <taxon>Pseudomonadati</taxon>
        <taxon>Thermodesulfobacteriota</taxon>
        <taxon>Desulfuromonadia</taxon>
        <taxon>Desulfuromonadales</taxon>
        <taxon>Geoalkalibacteraceae</taxon>
        <taxon>Geoalkalibacter</taxon>
    </lineage>
</organism>
<dbReference type="RefSeq" id="WP_260746656.1">
    <property type="nucleotide sequence ID" value="NZ_CP092109.1"/>
</dbReference>
<keyword evidence="11" id="KW-1185">Reference proteome</keyword>
<dbReference type="SUPFAM" id="SSF47384">
    <property type="entry name" value="Homodimeric domain of signal transducing histidine kinase"/>
    <property type="match status" value="1"/>
</dbReference>
<dbReference type="CDD" id="cd00082">
    <property type="entry name" value="HisKA"/>
    <property type="match status" value="1"/>
</dbReference>
<dbReference type="PANTHER" id="PTHR45339">
    <property type="entry name" value="HYBRID SIGNAL TRANSDUCTION HISTIDINE KINASE J"/>
    <property type="match status" value="1"/>
</dbReference>
<dbReference type="SUPFAM" id="SSF55874">
    <property type="entry name" value="ATPase domain of HSP90 chaperone/DNA topoisomerase II/histidine kinase"/>
    <property type="match status" value="1"/>
</dbReference>
<dbReference type="InterPro" id="IPR000014">
    <property type="entry name" value="PAS"/>
</dbReference>
<dbReference type="SMART" id="SM00448">
    <property type="entry name" value="REC"/>
    <property type="match status" value="1"/>
</dbReference>
<dbReference type="InterPro" id="IPR013655">
    <property type="entry name" value="PAS_fold_3"/>
</dbReference>
<dbReference type="Pfam" id="PF08448">
    <property type="entry name" value="PAS_4"/>
    <property type="match status" value="1"/>
</dbReference>
<evidence type="ECO:0000256" key="1">
    <source>
        <dbReference type="ARBA" id="ARBA00000085"/>
    </source>
</evidence>
<dbReference type="Gene3D" id="3.30.450.20">
    <property type="entry name" value="PAS domain"/>
    <property type="match status" value="2"/>
</dbReference>
<dbReference type="SMART" id="SM00091">
    <property type="entry name" value="PAS"/>
    <property type="match status" value="2"/>
</dbReference>
<dbReference type="CDD" id="cd17546">
    <property type="entry name" value="REC_hyHK_CKI1_RcsC-like"/>
    <property type="match status" value="1"/>
</dbReference>
<dbReference type="Gene3D" id="1.10.287.130">
    <property type="match status" value="1"/>
</dbReference>
<feature type="domain" description="Response regulatory" evidence="7">
    <location>
        <begin position="568"/>
        <end position="686"/>
    </location>
</feature>
<keyword evidence="5" id="KW-0175">Coiled coil</keyword>
<dbReference type="SMART" id="SM00387">
    <property type="entry name" value="HATPase_c"/>
    <property type="match status" value="1"/>
</dbReference>
<dbReference type="SUPFAM" id="SSF55785">
    <property type="entry name" value="PYP-like sensor domain (PAS domain)"/>
    <property type="match status" value="2"/>
</dbReference>
<dbReference type="PROSITE" id="PS50110">
    <property type="entry name" value="RESPONSE_REGULATORY"/>
    <property type="match status" value="1"/>
</dbReference>
<dbReference type="Proteomes" id="UP001060414">
    <property type="component" value="Chromosome"/>
</dbReference>
<dbReference type="EC" id="2.7.13.3" evidence="2"/>
<dbReference type="InterPro" id="IPR001789">
    <property type="entry name" value="Sig_transdc_resp-reg_receiver"/>
</dbReference>
<dbReference type="SUPFAM" id="SSF52172">
    <property type="entry name" value="CheY-like"/>
    <property type="match status" value="1"/>
</dbReference>
<dbReference type="InterPro" id="IPR003661">
    <property type="entry name" value="HisK_dim/P_dom"/>
</dbReference>
<dbReference type="Pfam" id="PF08447">
    <property type="entry name" value="PAS_3"/>
    <property type="match status" value="1"/>
</dbReference>
<evidence type="ECO:0000256" key="4">
    <source>
        <dbReference type="PROSITE-ProRule" id="PRU00169"/>
    </source>
</evidence>
<dbReference type="PANTHER" id="PTHR45339:SF3">
    <property type="entry name" value="HISTIDINE KINASE"/>
    <property type="match status" value="1"/>
</dbReference>
<feature type="coiled-coil region" evidence="5">
    <location>
        <begin position="8"/>
        <end position="35"/>
    </location>
</feature>
<name>A0ABY5ZM34_9BACT</name>
<feature type="modified residue" description="4-aspartylphosphate" evidence="4">
    <location>
        <position position="617"/>
    </location>
</feature>
<dbReference type="InterPro" id="IPR013656">
    <property type="entry name" value="PAS_4"/>
</dbReference>
<dbReference type="Pfam" id="PF00072">
    <property type="entry name" value="Response_reg"/>
    <property type="match status" value="1"/>
</dbReference>